<reference evidence="2 3" key="1">
    <citation type="submission" date="2023-07" db="EMBL/GenBank/DDBJ databases">
        <title>Genomic Encyclopedia of Type Strains, Phase IV (KMG-IV): sequencing the most valuable type-strain genomes for metagenomic binning, comparative biology and taxonomic classification.</title>
        <authorList>
            <person name="Goeker M."/>
        </authorList>
    </citation>
    <scope>NUCLEOTIDE SEQUENCE [LARGE SCALE GENOMIC DNA]</scope>
    <source>
        <strain evidence="2 3">DSM 1111</strain>
    </source>
</reference>
<keyword evidence="1" id="KW-0472">Membrane</keyword>
<keyword evidence="1" id="KW-1133">Transmembrane helix</keyword>
<feature type="transmembrane region" description="Helical" evidence="1">
    <location>
        <begin position="20"/>
        <end position="44"/>
    </location>
</feature>
<organism evidence="2 3">
    <name type="scientific">Peteryoungia aggregata LMG 23059</name>
    <dbReference type="NCBI Taxonomy" id="1368425"/>
    <lineage>
        <taxon>Bacteria</taxon>
        <taxon>Pseudomonadati</taxon>
        <taxon>Pseudomonadota</taxon>
        <taxon>Alphaproteobacteria</taxon>
        <taxon>Hyphomicrobiales</taxon>
        <taxon>Rhizobiaceae</taxon>
        <taxon>Peteryoungia</taxon>
    </lineage>
</organism>
<keyword evidence="1" id="KW-0812">Transmembrane</keyword>
<accession>A0ABU0G7Q6</accession>
<keyword evidence="3" id="KW-1185">Reference proteome</keyword>
<comment type="caution">
    <text evidence="2">The sequence shown here is derived from an EMBL/GenBank/DDBJ whole genome shotgun (WGS) entry which is preliminary data.</text>
</comment>
<gene>
    <name evidence="2" type="ORF">J2045_002406</name>
</gene>
<feature type="transmembrane region" description="Helical" evidence="1">
    <location>
        <begin position="50"/>
        <end position="67"/>
    </location>
</feature>
<evidence type="ECO:0000313" key="3">
    <source>
        <dbReference type="Proteomes" id="UP001238496"/>
    </source>
</evidence>
<sequence length="178" mass="19245">MFNDRGFPMPSLLSRYATPFTTGLFLISLISGIALFFHVGTTAFREMHEWLSMVLFLPFVLHVWKNWRPFLAYFKRLPMALSLAICLIAGLVFAWPAITGDTSSASSNPAFAMVNIVAAATPAEVAPLLGKSNADIVTALKEAGFTTVDPSKPLSEIATASGKDTMELMATLTALKAK</sequence>
<dbReference type="EMBL" id="JAUSUW010000006">
    <property type="protein sequence ID" value="MDQ0421370.1"/>
    <property type="molecule type" value="Genomic_DNA"/>
</dbReference>
<proteinExistence type="predicted"/>
<dbReference type="RefSeq" id="WP_307372990.1">
    <property type="nucleotide sequence ID" value="NZ_JAUSUW010000006.1"/>
</dbReference>
<evidence type="ECO:0000313" key="2">
    <source>
        <dbReference type="EMBL" id="MDQ0421370.1"/>
    </source>
</evidence>
<evidence type="ECO:0000256" key="1">
    <source>
        <dbReference type="SAM" id="Phobius"/>
    </source>
</evidence>
<dbReference type="Proteomes" id="UP001238496">
    <property type="component" value="Unassembled WGS sequence"/>
</dbReference>
<feature type="transmembrane region" description="Helical" evidence="1">
    <location>
        <begin position="79"/>
        <end position="98"/>
    </location>
</feature>
<name>A0ABU0G7Q6_9HYPH</name>
<protein>
    <submittedName>
        <fullName evidence="2">Phosphoglycerol transferase MdoB-like AlkP superfamily enzyme</fullName>
    </submittedName>
</protein>